<comment type="caution">
    <text evidence="3">The sequence shown here is derived from an EMBL/GenBank/DDBJ whole genome shotgun (WGS) entry which is preliminary data.</text>
</comment>
<dbReference type="Pfam" id="PF26628">
    <property type="entry name" value="DUF8202"/>
    <property type="match status" value="1"/>
</dbReference>
<evidence type="ECO:0000313" key="3">
    <source>
        <dbReference type="EMBL" id="PPK84704.1"/>
    </source>
</evidence>
<feature type="domain" description="DUF8202" evidence="2">
    <location>
        <begin position="302"/>
        <end position="390"/>
    </location>
</feature>
<sequence length="608" mass="65880">MLGRSIRGSRIRYGALSWLALLHLSCVAAQTGPGGVGRSDGTSALEFWYVATGADFLDGERVNALPDRSGNGWDLFASGTERPRFELANTGANQQSTLAFFANEELESAYQGNSNETMTFGIVLSYVPNPGLKIAIQHGGRNTISVDPNGFYRDYIGGSNHVSTSAPATAGFSLVTRRISNSGADRLRYYTNGILTDVFTHTIENRVSNTWIGGHGDGGGTGYSGSIAEVYKFSRLINEAERIIIANYLSAKYAITLDDYDLYVGDEISRGNYDFDVAGIGRIDAATLQQDARGTGIVRFRNPTDLDDGEFLFWGHDGADPGAYETADVPAGVEARMVRTWRISERDLSNAPTDVGNLDMEWDLSGLGPVTAGDLLLLIDTDNDGNFSDEVGIAGAVALGGNTYAFFDVDGGATGLSDDRRFTLATVDRVQTPLPVVLTSFRADAIAKGEVELTWETASEPEHRKFVLERALKARDWLPIYEVLAAGSIMTGARYRYLDPDVAPGPAYYRLRQVDFDGTVTYSEVVAIDTPTSALVVAPNPVHDWLTVFCSRADLGAITLSDAFGRVVRRLPEPTATDPPLLHLDLSDLPGGIYYFRSRAGNVRVVKH</sequence>
<proteinExistence type="predicted"/>
<organism evidence="3 4">
    <name type="scientific">Neolewinella xylanilytica</name>
    <dbReference type="NCBI Taxonomy" id="1514080"/>
    <lineage>
        <taxon>Bacteria</taxon>
        <taxon>Pseudomonadati</taxon>
        <taxon>Bacteroidota</taxon>
        <taxon>Saprospiria</taxon>
        <taxon>Saprospirales</taxon>
        <taxon>Lewinellaceae</taxon>
        <taxon>Neolewinella</taxon>
    </lineage>
</organism>
<accession>A0A2S6I162</accession>
<reference evidence="3 4" key="1">
    <citation type="submission" date="2018-02" db="EMBL/GenBank/DDBJ databases">
        <title>Genomic Encyclopedia of Archaeal and Bacterial Type Strains, Phase II (KMG-II): from individual species to whole genera.</title>
        <authorList>
            <person name="Goeker M."/>
        </authorList>
    </citation>
    <scope>NUCLEOTIDE SEQUENCE [LARGE SCALE GENOMIC DNA]</scope>
    <source>
        <strain evidence="3 4">DSM 29526</strain>
    </source>
</reference>
<evidence type="ECO:0000256" key="1">
    <source>
        <dbReference type="SAM" id="SignalP"/>
    </source>
</evidence>
<keyword evidence="1" id="KW-0732">Signal</keyword>
<dbReference type="EMBL" id="PTJC01000007">
    <property type="protein sequence ID" value="PPK84704.1"/>
    <property type="molecule type" value="Genomic_DNA"/>
</dbReference>
<evidence type="ECO:0000259" key="2">
    <source>
        <dbReference type="Pfam" id="PF26628"/>
    </source>
</evidence>
<dbReference type="AlphaFoldDB" id="A0A2S6I162"/>
<feature type="signal peptide" evidence="1">
    <location>
        <begin position="1"/>
        <end position="28"/>
    </location>
</feature>
<gene>
    <name evidence="3" type="ORF">CLV84_3866</name>
</gene>
<dbReference type="Proteomes" id="UP000237662">
    <property type="component" value="Unassembled WGS sequence"/>
</dbReference>
<protein>
    <recommendedName>
        <fullName evidence="2">DUF8202 domain-containing protein</fullName>
    </recommendedName>
</protein>
<evidence type="ECO:0000313" key="4">
    <source>
        <dbReference type="Proteomes" id="UP000237662"/>
    </source>
</evidence>
<keyword evidence="4" id="KW-1185">Reference proteome</keyword>
<feature type="chain" id="PRO_5015391847" description="DUF8202 domain-containing protein" evidence="1">
    <location>
        <begin position="29"/>
        <end position="608"/>
    </location>
</feature>
<dbReference type="InterPro" id="IPR058515">
    <property type="entry name" value="DUF8202"/>
</dbReference>
<name>A0A2S6I162_9BACT</name>